<dbReference type="AlphaFoldDB" id="A0A1Y0IDE6"/>
<dbReference type="InterPro" id="IPR050469">
    <property type="entry name" value="Diguanylate_Cyclase"/>
</dbReference>
<dbReference type="SUPFAM" id="SSF52172">
    <property type="entry name" value="CheY-like"/>
    <property type="match status" value="1"/>
</dbReference>
<dbReference type="Proteomes" id="UP000196027">
    <property type="component" value="Chromosome"/>
</dbReference>
<keyword evidence="4" id="KW-0597">Phosphoprotein</keyword>
<keyword evidence="8" id="KW-1185">Reference proteome</keyword>
<evidence type="ECO:0000313" key="8">
    <source>
        <dbReference type="Proteomes" id="UP000196027"/>
    </source>
</evidence>
<organism evidence="7 8">
    <name type="scientific">Oleiphilus messinensis</name>
    <dbReference type="NCBI Taxonomy" id="141451"/>
    <lineage>
        <taxon>Bacteria</taxon>
        <taxon>Pseudomonadati</taxon>
        <taxon>Pseudomonadota</taxon>
        <taxon>Gammaproteobacteria</taxon>
        <taxon>Oceanospirillales</taxon>
        <taxon>Oleiphilaceae</taxon>
        <taxon>Oleiphilus</taxon>
    </lineage>
</organism>
<dbReference type="Pfam" id="PF00072">
    <property type="entry name" value="Response_reg"/>
    <property type="match status" value="1"/>
</dbReference>
<accession>A0A1Y0IDE6</accession>
<dbReference type="PANTHER" id="PTHR45138:SF9">
    <property type="entry name" value="DIGUANYLATE CYCLASE DGCM-RELATED"/>
    <property type="match status" value="1"/>
</dbReference>
<feature type="modified residue" description="4-aspartylphosphate" evidence="4">
    <location>
        <position position="57"/>
    </location>
</feature>
<dbReference type="InterPro" id="IPR029787">
    <property type="entry name" value="Nucleotide_cyclase"/>
</dbReference>
<dbReference type="EC" id="2.7.7.65" evidence="2"/>
<dbReference type="PROSITE" id="PS50110">
    <property type="entry name" value="RESPONSE_REGULATORY"/>
    <property type="match status" value="1"/>
</dbReference>
<dbReference type="OrthoDB" id="9812260at2"/>
<dbReference type="RefSeq" id="WP_087462984.1">
    <property type="nucleotide sequence ID" value="NZ_CP021425.1"/>
</dbReference>
<evidence type="ECO:0000256" key="2">
    <source>
        <dbReference type="ARBA" id="ARBA00012528"/>
    </source>
</evidence>
<gene>
    <name evidence="7" type="ORF">OLMES_4163</name>
</gene>
<protein>
    <recommendedName>
        <fullName evidence="2">diguanylate cyclase</fullName>
        <ecNumber evidence="2">2.7.7.65</ecNumber>
    </recommendedName>
</protein>
<comment type="catalytic activity">
    <reaction evidence="3">
        <text>2 GTP = 3',3'-c-di-GMP + 2 diphosphate</text>
        <dbReference type="Rhea" id="RHEA:24898"/>
        <dbReference type="ChEBI" id="CHEBI:33019"/>
        <dbReference type="ChEBI" id="CHEBI:37565"/>
        <dbReference type="ChEBI" id="CHEBI:58805"/>
        <dbReference type="EC" id="2.7.7.65"/>
    </reaction>
</comment>
<dbReference type="SUPFAM" id="SSF55073">
    <property type="entry name" value="Nucleotide cyclase"/>
    <property type="match status" value="1"/>
</dbReference>
<dbReference type="SMART" id="SM00448">
    <property type="entry name" value="REC"/>
    <property type="match status" value="1"/>
</dbReference>
<reference evidence="7 8" key="1">
    <citation type="submission" date="2017-05" db="EMBL/GenBank/DDBJ databases">
        <title>Genomic insights into alkan degradation activity of Oleiphilus messinensis.</title>
        <authorList>
            <person name="Kozyavkin S.A."/>
            <person name="Slesarev A.I."/>
            <person name="Golyshin P.N."/>
            <person name="Korzhenkov A."/>
            <person name="Golyshina O.N."/>
            <person name="Toshchakov S.V."/>
        </authorList>
    </citation>
    <scope>NUCLEOTIDE SEQUENCE [LARGE SCALE GENOMIC DNA]</scope>
    <source>
        <strain evidence="7 8">ME102</strain>
    </source>
</reference>
<dbReference type="InterPro" id="IPR011006">
    <property type="entry name" value="CheY-like_superfamily"/>
</dbReference>
<dbReference type="PANTHER" id="PTHR45138">
    <property type="entry name" value="REGULATORY COMPONENTS OF SENSORY TRANSDUCTION SYSTEM"/>
    <property type="match status" value="1"/>
</dbReference>
<dbReference type="GO" id="GO:0005886">
    <property type="term" value="C:plasma membrane"/>
    <property type="evidence" value="ECO:0007669"/>
    <property type="project" value="TreeGrafter"/>
</dbReference>
<name>A0A1Y0IDE6_9GAMM</name>
<evidence type="ECO:0000256" key="1">
    <source>
        <dbReference type="ARBA" id="ARBA00001946"/>
    </source>
</evidence>
<dbReference type="Pfam" id="PF00990">
    <property type="entry name" value="GGDEF"/>
    <property type="match status" value="1"/>
</dbReference>
<dbReference type="GO" id="GO:0052621">
    <property type="term" value="F:diguanylate cyclase activity"/>
    <property type="evidence" value="ECO:0007669"/>
    <property type="project" value="UniProtKB-EC"/>
</dbReference>
<dbReference type="Gene3D" id="3.30.70.270">
    <property type="match status" value="1"/>
</dbReference>
<evidence type="ECO:0000256" key="3">
    <source>
        <dbReference type="ARBA" id="ARBA00034247"/>
    </source>
</evidence>
<dbReference type="PROSITE" id="PS50887">
    <property type="entry name" value="GGDEF"/>
    <property type="match status" value="1"/>
</dbReference>
<dbReference type="GO" id="GO:0043709">
    <property type="term" value="P:cell adhesion involved in single-species biofilm formation"/>
    <property type="evidence" value="ECO:0007669"/>
    <property type="project" value="TreeGrafter"/>
</dbReference>
<dbReference type="InterPro" id="IPR000160">
    <property type="entry name" value="GGDEF_dom"/>
</dbReference>
<evidence type="ECO:0000313" key="7">
    <source>
        <dbReference type="EMBL" id="ARU58179.1"/>
    </source>
</evidence>
<proteinExistence type="predicted"/>
<feature type="domain" description="Response regulatory" evidence="5">
    <location>
        <begin position="8"/>
        <end position="124"/>
    </location>
</feature>
<dbReference type="Gene3D" id="3.40.50.2300">
    <property type="match status" value="1"/>
</dbReference>
<sequence length="308" mass="34558">MVSSKKQRVLIVDDIAENIRMLIETLKSEYATIPATSGEIAIEKANTDPLPDLILLDILMPGMDGYAVCAALKANPRTQDIPVIFITAVSEAMDEERAFKAGAVDYITKPFVPAVVKARVQVHLELKLKNDLLQRLAHIDGLTNIYNRRKFNELLDEEWKRTQRSRSPLALMMIDVDYFKNYNDFYGHTAGDDCLRRVARCLDQTLQRPPDTVARYGGEEFVVIMPETNGQGAQYVAEMLRKSIEELQIPHEASCCCGHVTISIGLAVAIPEVQIGTPRELVDVADRLLYEAKAQGRNQLHFTDLSKN</sequence>
<dbReference type="SMART" id="SM00267">
    <property type="entry name" value="GGDEF"/>
    <property type="match status" value="1"/>
</dbReference>
<feature type="domain" description="GGDEF" evidence="6">
    <location>
        <begin position="167"/>
        <end position="305"/>
    </location>
</feature>
<dbReference type="KEGG" id="ome:OLMES_4163"/>
<dbReference type="InterPro" id="IPR043128">
    <property type="entry name" value="Rev_trsase/Diguanyl_cyclase"/>
</dbReference>
<evidence type="ECO:0000259" key="5">
    <source>
        <dbReference type="PROSITE" id="PS50110"/>
    </source>
</evidence>
<comment type="cofactor">
    <cofactor evidence="1">
        <name>Mg(2+)</name>
        <dbReference type="ChEBI" id="CHEBI:18420"/>
    </cofactor>
</comment>
<dbReference type="CDD" id="cd01949">
    <property type="entry name" value="GGDEF"/>
    <property type="match status" value="1"/>
</dbReference>
<dbReference type="GO" id="GO:0000160">
    <property type="term" value="P:phosphorelay signal transduction system"/>
    <property type="evidence" value="ECO:0007669"/>
    <property type="project" value="InterPro"/>
</dbReference>
<evidence type="ECO:0000256" key="4">
    <source>
        <dbReference type="PROSITE-ProRule" id="PRU00169"/>
    </source>
</evidence>
<dbReference type="EMBL" id="CP021425">
    <property type="protein sequence ID" value="ARU58179.1"/>
    <property type="molecule type" value="Genomic_DNA"/>
</dbReference>
<dbReference type="InterPro" id="IPR001789">
    <property type="entry name" value="Sig_transdc_resp-reg_receiver"/>
</dbReference>
<dbReference type="FunFam" id="3.30.70.270:FF:000001">
    <property type="entry name" value="Diguanylate cyclase domain protein"/>
    <property type="match status" value="1"/>
</dbReference>
<dbReference type="NCBIfam" id="TIGR00254">
    <property type="entry name" value="GGDEF"/>
    <property type="match status" value="1"/>
</dbReference>
<dbReference type="GO" id="GO:1902201">
    <property type="term" value="P:negative regulation of bacterial-type flagellum-dependent cell motility"/>
    <property type="evidence" value="ECO:0007669"/>
    <property type="project" value="TreeGrafter"/>
</dbReference>
<evidence type="ECO:0000259" key="6">
    <source>
        <dbReference type="PROSITE" id="PS50887"/>
    </source>
</evidence>